<evidence type="ECO:0000259" key="1">
    <source>
        <dbReference type="PROSITE" id="PS50943"/>
    </source>
</evidence>
<dbReference type="Pfam" id="PF17765">
    <property type="entry name" value="MLTR_LBD"/>
    <property type="match status" value="1"/>
</dbReference>
<dbReference type="InterPro" id="IPR010982">
    <property type="entry name" value="Lambda_DNA-bd_dom_sf"/>
</dbReference>
<feature type="domain" description="HTH cro/C1-type" evidence="1">
    <location>
        <begin position="8"/>
        <end position="62"/>
    </location>
</feature>
<gene>
    <name evidence="2" type="ORF">CLV89_10579</name>
</gene>
<dbReference type="SUPFAM" id="SSF47413">
    <property type="entry name" value="lambda repressor-like DNA-binding domains"/>
    <property type="match status" value="1"/>
</dbReference>
<dbReference type="OrthoDB" id="9785973at2"/>
<reference evidence="2 3" key="1">
    <citation type="submission" date="2018-03" db="EMBL/GenBank/DDBJ databases">
        <title>Genomic Encyclopedia of Archaeal and Bacterial Type Strains, Phase II (KMG-II): from individual species to whole genera.</title>
        <authorList>
            <person name="Goeker M."/>
        </authorList>
    </citation>
    <scope>NUCLEOTIDE SEQUENCE [LARGE SCALE GENOMIC DNA]</scope>
    <source>
        <strain evidence="2 3">DSM 25328</strain>
    </source>
</reference>
<name>A0A2T1AHR2_TRISK</name>
<dbReference type="Proteomes" id="UP000237718">
    <property type="component" value="Unassembled WGS sequence"/>
</dbReference>
<dbReference type="RefSeq" id="WP_106163557.1">
    <property type="nucleotide sequence ID" value="NZ_JBLWVM010000031.1"/>
</dbReference>
<dbReference type="PANTHER" id="PTHR35010">
    <property type="entry name" value="BLL4672 PROTEIN-RELATED"/>
    <property type="match status" value="1"/>
</dbReference>
<dbReference type="Gene3D" id="3.30.450.180">
    <property type="match status" value="1"/>
</dbReference>
<dbReference type="AlphaFoldDB" id="A0A2T1AHR2"/>
<accession>A0A2T1AHR2</accession>
<evidence type="ECO:0000313" key="2">
    <source>
        <dbReference type="EMBL" id="PRZ47858.1"/>
    </source>
</evidence>
<organism evidence="2 3">
    <name type="scientific">Tritonibacter scottomollicae</name>
    <name type="common">Epibacterium scottomollicae</name>
    <dbReference type="NCBI Taxonomy" id="483013"/>
    <lineage>
        <taxon>Bacteria</taxon>
        <taxon>Pseudomonadati</taxon>
        <taxon>Pseudomonadota</taxon>
        <taxon>Alphaproteobacteria</taxon>
        <taxon>Rhodobacterales</taxon>
        <taxon>Paracoccaceae</taxon>
        <taxon>Tritonibacter</taxon>
    </lineage>
</organism>
<comment type="caution">
    <text evidence="2">The sequence shown here is derived from an EMBL/GenBank/DDBJ whole genome shotgun (WGS) entry which is preliminary data.</text>
</comment>
<dbReference type="CDD" id="cd00093">
    <property type="entry name" value="HTH_XRE"/>
    <property type="match status" value="1"/>
</dbReference>
<dbReference type="Gene3D" id="1.10.260.40">
    <property type="entry name" value="lambda repressor-like DNA-binding domains"/>
    <property type="match status" value="1"/>
</dbReference>
<protein>
    <submittedName>
        <fullName evidence="2">Transcriptional regulator with XRE-family HTH domain</fullName>
    </submittedName>
</protein>
<dbReference type="EMBL" id="PVUF01000005">
    <property type="protein sequence ID" value="PRZ47858.1"/>
    <property type="molecule type" value="Genomic_DNA"/>
</dbReference>
<sequence>MGDFSDRLREWRQLRRMSQLDLALAAEVSARHVSFLETGRAQPSRDMVLRLSTELRLPQVEINGLLSAAGFAPAYGARRLTEADLAPVREAVDWMLERHAPYPAMALDRHWRVLALNAPLQRLMGPVGLGVEDSLLEALLHNDSLRSNIVNLAEVERLILQRLRSELSHFGRDDVIERHMQCLRNRGAQATDGAPTPPMIPTRYRIAGQVLSFFSAMSQFGTVEDIALSELRIECMFPADEATRVALIQLGAS</sequence>
<evidence type="ECO:0000313" key="3">
    <source>
        <dbReference type="Proteomes" id="UP000237718"/>
    </source>
</evidence>
<dbReference type="Pfam" id="PF01381">
    <property type="entry name" value="HTH_3"/>
    <property type="match status" value="1"/>
</dbReference>
<proteinExistence type="predicted"/>
<dbReference type="GO" id="GO:0003677">
    <property type="term" value="F:DNA binding"/>
    <property type="evidence" value="ECO:0007669"/>
    <property type="project" value="InterPro"/>
</dbReference>
<dbReference type="InterPro" id="IPR041413">
    <property type="entry name" value="MLTR_LBD"/>
</dbReference>
<dbReference type="SMART" id="SM00530">
    <property type="entry name" value="HTH_XRE"/>
    <property type="match status" value="1"/>
</dbReference>
<dbReference type="PROSITE" id="PS50943">
    <property type="entry name" value="HTH_CROC1"/>
    <property type="match status" value="1"/>
</dbReference>
<dbReference type="InterPro" id="IPR001387">
    <property type="entry name" value="Cro/C1-type_HTH"/>
</dbReference>
<dbReference type="PANTHER" id="PTHR35010:SF4">
    <property type="entry name" value="BLL5781 PROTEIN"/>
    <property type="match status" value="1"/>
</dbReference>